<comment type="subcellular location">
    <subcellularLocation>
        <location evidence="1">Nucleus</location>
    </subcellularLocation>
</comment>
<dbReference type="CDD" id="cd01458">
    <property type="entry name" value="vWA_ku"/>
    <property type="match status" value="1"/>
</dbReference>
<dbReference type="FunFam" id="1.10.720.30:FF:000021">
    <property type="entry name" value="ATP-dependent DNA helicase 2 subunit KU70"/>
    <property type="match status" value="1"/>
</dbReference>
<dbReference type="PIRSF" id="PIRSF003033">
    <property type="entry name" value="Ku70"/>
    <property type="match status" value="1"/>
</dbReference>
<dbReference type="Gene3D" id="1.10.720.30">
    <property type="entry name" value="SAP domain"/>
    <property type="match status" value="1"/>
</dbReference>
<dbReference type="PROSITE" id="PS50800">
    <property type="entry name" value="SAP"/>
    <property type="match status" value="1"/>
</dbReference>
<dbReference type="InterPro" id="IPR036465">
    <property type="entry name" value="vWFA_dom_sf"/>
</dbReference>
<dbReference type="FunFam" id="1.10.1600.10:FF:000003">
    <property type="entry name" value="ATP-dependent DNA helicase 2 subunit KU70"/>
    <property type="match status" value="1"/>
</dbReference>
<evidence type="ECO:0000256" key="6">
    <source>
        <dbReference type="ARBA" id="ARBA00022801"/>
    </source>
</evidence>
<dbReference type="Gene3D" id="2.40.290.10">
    <property type="match status" value="1"/>
</dbReference>
<keyword evidence="10" id="KW-0233">DNA recombination</keyword>
<proteinExistence type="inferred from homology"/>
<evidence type="ECO:0000256" key="11">
    <source>
        <dbReference type="ARBA" id="ARBA00023204"/>
    </source>
</evidence>
<dbReference type="GO" id="GO:0000723">
    <property type="term" value="P:telomere maintenance"/>
    <property type="evidence" value="ECO:0007669"/>
    <property type="project" value="InterPro"/>
</dbReference>
<dbReference type="PANTHER" id="PTHR12604:SF2">
    <property type="entry name" value="X-RAY REPAIR CROSS-COMPLEMENTING PROTEIN 6"/>
    <property type="match status" value="1"/>
</dbReference>
<dbReference type="Gene3D" id="1.10.1600.10">
    <property type="match status" value="1"/>
</dbReference>
<dbReference type="SMART" id="SM00559">
    <property type="entry name" value="Ku78"/>
    <property type="match status" value="1"/>
</dbReference>
<reference evidence="15 16" key="1">
    <citation type="journal article" date="2023" name="Life. Sci Alliance">
        <title>Evolutionary insights into 3D genome organization and epigenetic landscape of Vigna mungo.</title>
        <authorList>
            <person name="Junaid A."/>
            <person name="Singh B."/>
            <person name="Bhatia S."/>
        </authorList>
    </citation>
    <scope>NUCLEOTIDE SEQUENCE [LARGE SCALE GENOMIC DNA]</scope>
    <source>
        <strain evidence="15">Urdbean</strain>
    </source>
</reference>
<dbReference type="GO" id="GO:0006303">
    <property type="term" value="P:double-strand break repair via nonhomologous end joining"/>
    <property type="evidence" value="ECO:0007669"/>
    <property type="project" value="InterPro"/>
</dbReference>
<dbReference type="InterPro" id="IPR016194">
    <property type="entry name" value="SPOC-like_C_dom_sf"/>
</dbReference>
<dbReference type="InterPro" id="IPR005161">
    <property type="entry name" value="Ku_N"/>
</dbReference>
<dbReference type="FunFam" id="3.40.50.410:FF:000068">
    <property type="entry name" value="ATP-dependent DNA helicase 2 subunit KU70"/>
    <property type="match status" value="1"/>
</dbReference>
<dbReference type="PANTHER" id="PTHR12604">
    <property type="entry name" value="KU AUTOANTIGEN DNA HELICASE"/>
    <property type="match status" value="1"/>
</dbReference>
<keyword evidence="8" id="KW-0067">ATP-binding</keyword>
<evidence type="ECO:0000256" key="10">
    <source>
        <dbReference type="ARBA" id="ARBA00023172"/>
    </source>
</evidence>
<dbReference type="GO" id="GO:0042162">
    <property type="term" value="F:telomeric DNA binding"/>
    <property type="evidence" value="ECO:0007669"/>
    <property type="project" value="InterPro"/>
</dbReference>
<evidence type="ECO:0000256" key="9">
    <source>
        <dbReference type="ARBA" id="ARBA00023125"/>
    </source>
</evidence>
<keyword evidence="5" id="KW-0227">DNA damage</keyword>
<dbReference type="InterPro" id="IPR005160">
    <property type="entry name" value="Ku_C"/>
</dbReference>
<dbReference type="Pfam" id="PF02735">
    <property type="entry name" value="Ku"/>
    <property type="match status" value="2"/>
</dbReference>
<name>A0AAQ3MKP4_VIGMU</name>
<sequence length="751" mass="85276">MDGRVAILLIVRPFKSLYFVSNIWQPLSVLGLAQQWLDERKEKLQCKMELDADDFFRDEEDQAEAQESLLEGELSKEYVVYLVDASPKMFNTLFPTQEHQKLESHFHIAISCISQTLKTQIITRSYDQVAICFFNTREKKNLQDLKSVFVFNVPEREFLDRPTARLIKEFDQLEESFSKNIGSQHGIVSDTRENSLYNAIWAAQALLRKGSAKTVDKRILLFTNDDDPFGSIKGAAKSDMIRMTLQRAKDAQDLGISIEILPLSCPDEVFKISQFYADLIGLEGDDLVDFMPEAGKKLEDMNSQLRKRMFTKRIVKRLKFTIVNGVSIELNSYALVRHTEPGAVTWLDSVTNLPLKIERTFICADTGAVVENPTKQFLPYKKKNINCTIWGIAIVAENRSFWNLIIANYLFWDKSVIEGGQNITFSMEQLSEIKRISTGQLNLLGFKPLSCLRDYYNLKPSSFLYPSYEITSARDMINVVLVGFKQVLTFQKLGLRLIGFTNLVSKGTDSSMCIFIALHRSMIQLNRFAVAFSGSSSRPQLVALIAQEEVIQSGIQIEPPGMHMIYLPYSDDIRLVEERYSDTSGMVTKASSDQIKRAADLIKRVDLKDFSVCQISNPALQRHYAVLQALALEEDDVPEMKDETLPDEEGLARPGVVRAVEEFKTSIYGDNYDEQNEHGIGKPTEASKKRKAMVEFATTECKQYDWGELADTGKLKDLTVVELKYYLTAHNLPVSGKKEAIISRILSHMGK</sequence>
<evidence type="ECO:0000256" key="2">
    <source>
        <dbReference type="ARBA" id="ARBA00005240"/>
    </source>
</evidence>
<keyword evidence="12" id="KW-0539">Nucleus</keyword>
<feature type="domain" description="SAP" evidence="14">
    <location>
        <begin position="715"/>
        <end position="749"/>
    </location>
</feature>
<evidence type="ECO:0000256" key="13">
    <source>
        <dbReference type="ARBA" id="ARBA00047995"/>
    </source>
</evidence>
<dbReference type="Pfam" id="PF03731">
    <property type="entry name" value="Ku_N"/>
    <property type="match status" value="1"/>
</dbReference>
<keyword evidence="7" id="KW-0347">Helicase</keyword>
<dbReference type="EMBL" id="CP144691">
    <property type="protein sequence ID" value="WVY92644.1"/>
    <property type="molecule type" value="Genomic_DNA"/>
</dbReference>
<organism evidence="15 16">
    <name type="scientific">Vigna mungo</name>
    <name type="common">Black gram</name>
    <name type="synonym">Phaseolus mungo</name>
    <dbReference type="NCBI Taxonomy" id="3915"/>
    <lineage>
        <taxon>Eukaryota</taxon>
        <taxon>Viridiplantae</taxon>
        <taxon>Streptophyta</taxon>
        <taxon>Embryophyta</taxon>
        <taxon>Tracheophyta</taxon>
        <taxon>Spermatophyta</taxon>
        <taxon>Magnoliopsida</taxon>
        <taxon>eudicotyledons</taxon>
        <taxon>Gunneridae</taxon>
        <taxon>Pentapetalae</taxon>
        <taxon>rosids</taxon>
        <taxon>fabids</taxon>
        <taxon>Fabales</taxon>
        <taxon>Fabaceae</taxon>
        <taxon>Papilionoideae</taxon>
        <taxon>50 kb inversion clade</taxon>
        <taxon>NPAAA clade</taxon>
        <taxon>indigoferoid/millettioid clade</taxon>
        <taxon>Phaseoleae</taxon>
        <taxon>Vigna</taxon>
    </lineage>
</organism>
<dbReference type="Gene3D" id="3.40.50.410">
    <property type="entry name" value="von Willebrand factor, type A domain"/>
    <property type="match status" value="1"/>
</dbReference>
<dbReference type="EC" id="3.6.4.12" evidence="3"/>
<keyword evidence="11" id="KW-0234">DNA repair</keyword>
<evidence type="ECO:0000256" key="7">
    <source>
        <dbReference type="ARBA" id="ARBA00022806"/>
    </source>
</evidence>
<evidence type="ECO:0000259" key="14">
    <source>
        <dbReference type="PROSITE" id="PS50800"/>
    </source>
</evidence>
<dbReference type="Proteomes" id="UP001374535">
    <property type="component" value="Chromosome 10"/>
</dbReference>
<dbReference type="AlphaFoldDB" id="A0AAQ3MKP4"/>
<keyword evidence="9" id="KW-0238">DNA-binding</keyword>
<evidence type="ECO:0000256" key="1">
    <source>
        <dbReference type="ARBA" id="ARBA00004123"/>
    </source>
</evidence>
<dbReference type="SUPFAM" id="SSF100939">
    <property type="entry name" value="SPOC domain-like"/>
    <property type="match status" value="1"/>
</dbReference>
<evidence type="ECO:0000256" key="8">
    <source>
        <dbReference type="ARBA" id="ARBA00022840"/>
    </source>
</evidence>
<dbReference type="Pfam" id="PF02037">
    <property type="entry name" value="SAP"/>
    <property type="match status" value="1"/>
</dbReference>
<comment type="catalytic activity">
    <reaction evidence="13">
        <text>ATP + H2O = ADP + phosphate + H(+)</text>
        <dbReference type="Rhea" id="RHEA:13065"/>
        <dbReference type="ChEBI" id="CHEBI:15377"/>
        <dbReference type="ChEBI" id="CHEBI:15378"/>
        <dbReference type="ChEBI" id="CHEBI:30616"/>
        <dbReference type="ChEBI" id="CHEBI:43474"/>
        <dbReference type="ChEBI" id="CHEBI:456216"/>
        <dbReference type="EC" id="3.6.4.12"/>
    </reaction>
</comment>
<keyword evidence="16" id="KW-1185">Reference proteome</keyword>
<protein>
    <recommendedName>
        <fullName evidence="3">DNA helicase</fullName>
        <ecNumber evidence="3">3.6.4.12</ecNumber>
    </recommendedName>
</protein>
<dbReference type="InterPro" id="IPR036361">
    <property type="entry name" value="SAP_dom_sf"/>
</dbReference>
<dbReference type="CDD" id="cd00788">
    <property type="entry name" value="KU70"/>
    <property type="match status" value="1"/>
</dbReference>
<keyword evidence="6" id="KW-0378">Hydrolase</keyword>
<dbReference type="GO" id="GO:0006310">
    <property type="term" value="P:DNA recombination"/>
    <property type="evidence" value="ECO:0007669"/>
    <property type="project" value="UniProtKB-KW"/>
</dbReference>
<accession>A0AAQ3MKP4</accession>
<dbReference type="InterPro" id="IPR006165">
    <property type="entry name" value="Ku70"/>
</dbReference>
<dbReference type="GO" id="GO:0003690">
    <property type="term" value="F:double-stranded DNA binding"/>
    <property type="evidence" value="ECO:0007669"/>
    <property type="project" value="TreeGrafter"/>
</dbReference>
<dbReference type="InterPro" id="IPR047087">
    <property type="entry name" value="KU70_core_dom"/>
</dbReference>
<evidence type="ECO:0000313" key="15">
    <source>
        <dbReference type="EMBL" id="WVY92644.1"/>
    </source>
</evidence>
<evidence type="ECO:0000313" key="16">
    <source>
        <dbReference type="Proteomes" id="UP001374535"/>
    </source>
</evidence>
<dbReference type="SUPFAM" id="SSF68906">
    <property type="entry name" value="SAP domain"/>
    <property type="match status" value="1"/>
</dbReference>
<dbReference type="GO" id="GO:0043564">
    <property type="term" value="C:Ku70:Ku80 complex"/>
    <property type="evidence" value="ECO:0007669"/>
    <property type="project" value="InterPro"/>
</dbReference>
<gene>
    <name evidence="15" type="ORF">V8G54_031732</name>
</gene>
<dbReference type="InterPro" id="IPR003034">
    <property type="entry name" value="SAP_dom"/>
</dbReference>
<evidence type="ECO:0000256" key="3">
    <source>
        <dbReference type="ARBA" id="ARBA00012551"/>
    </source>
</evidence>
<dbReference type="GO" id="GO:0016787">
    <property type="term" value="F:hydrolase activity"/>
    <property type="evidence" value="ECO:0007669"/>
    <property type="project" value="UniProtKB-KW"/>
</dbReference>
<evidence type="ECO:0000256" key="12">
    <source>
        <dbReference type="ARBA" id="ARBA00023242"/>
    </source>
</evidence>
<dbReference type="InterPro" id="IPR006164">
    <property type="entry name" value="DNA_bd_Ku70/Ku80"/>
</dbReference>
<dbReference type="SUPFAM" id="SSF53300">
    <property type="entry name" value="vWA-like"/>
    <property type="match status" value="1"/>
</dbReference>
<dbReference type="SMART" id="SM00513">
    <property type="entry name" value="SAP"/>
    <property type="match status" value="1"/>
</dbReference>
<dbReference type="GO" id="GO:0003678">
    <property type="term" value="F:DNA helicase activity"/>
    <property type="evidence" value="ECO:0007669"/>
    <property type="project" value="UniProtKB-EC"/>
</dbReference>
<evidence type="ECO:0000256" key="5">
    <source>
        <dbReference type="ARBA" id="ARBA00022763"/>
    </source>
</evidence>
<comment type="similarity">
    <text evidence="2">Belongs to the ku70 family.</text>
</comment>
<keyword evidence="4" id="KW-0547">Nucleotide-binding</keyword>
<dbReference type="GO" id="GO:0003684">
    <property type="term" value="F:damaged DNA binding"/>
    <property type="evidence" value="ECO:0007669"/>
    <property type="project" value="InterPro"/>
</dbReference>
<evidence type="ECO:0000256" key="4">
    <source>
        <dbReference type="ARBA" id="ARBA00022741"/>
    </source>
</evidence>
<dbReference type="Pfam" id="PF03730">
    <property type="entry name" value="Ku_C"/>
    <property type="match status" value="1"/>
</dbReference>
<dbReference type="GO" id="GO:0005524">
    <property type="term" value="F:ATP binding"/>
    <property type="evidence" value="ECO:0007669"/>
    <property type="project" value="UniProtKB-KW"/>
</dbReference>